<dbReference type="EMBL" id="SSTE01019907">
    <property type="protein sequence ID" value="KAA0035437.1"/>
    <property type="molecule type" value="Genomic_DNA"/>
</dbReference>
<dbReference type="InterPro" id="IPR056924">
    <property type="entry name" value="SH3_Tf2-1"/>
</dbReference>
<organism evidence="4 6">
    <name type="scientific">Cucumis melo var. makuwa</name>
    <name type="common">Oriental melon</name>
    <dbReference type="NCBI Taxonomy" id="1194695"/>
    <lineage>
        <taxon>Eukaryota</taxon>
        <taxon>Viridiplantae</taxon>
        <taxon>Streptophyta</taxon>
        <taxon>Embryophyta</taxon>
        <taxon>Tracheophyta</taxon>
        <taxon>Spermatophyta</taxon>
        <taxon>Magnoliopsida</taxon>
        <taxon>eudicotyledons</taxon>
        <taxon>Gunneridae</taxon>
        <taxon>Pentapetalae</taxon>
        <taxon>rosids</taxon>
        <taxon>fabids</taxon>
        <taxon>Cucurbitales</taxon>
        <taxon>Cucurbitaceae</taxon>
        <taxon>Benincaseae</taxon>
        <taxon>Cucumis</taxon>
    </lineage>
</organism>
<dbReference type="Pfam" id="PF17921">
    <property type="entry name" value="Integrase_H2C2"/>
    <property type="match status" value="1"/>
</dbReference>
<evidence type="ECO:0000259" key="1">
    <source>
        <dbReference type="Pfam" id="PF17921"/>
    </source>
</evidence>
<evidence type="ECO:0000259" key="2">
    <source>
        <dbReference type="Pfam" id="PF24626"/>
    </source>
</evidence>
<dbReference type="AlphaFoldDB" id="A0A5D3DQF2"/>
<sequence>MRQIRWLELVNDYDCEILYHPRKANVVVDALSRKVSHSAALMTRQVPLHRDFKRAEIAVSLNDLYFVEKRRLAEAGQDEEFSISSNDGLMFKRRLCVPADSEVKTKLLTEAHSSPFSMHPGSTKMYQDLKRVYWRQNMKREVTDFVSRCLVAPIKGVWKFEKKGKLSPCFVGPFQILEWIGPVAYRLALPPSFSSIHDIFNVSMLRKYVADPTHIVDFEPLKINENLVVRSNPLRFWQKRCHSIVALSFLSTPLHCSLRLLYREAVAKIELSLASCVPSWNGLRLKFAAHNILCRFIVSSSRLRLAVVDHHVLSAIHSFHRSRPSSKPCVCKQPLHP</sequence>
<comment type="caution">
    <text evidence="4">The sequence shown here is derived from an EMBL/GenBank/DDBJ whole genome shotgun (WGS) entry which is preliminary data.</text>
</comment>
<reference evidence="5 6" key="1">
    <citation type="submission" date="2019-08" db="EMBL/GenBank/DDBJ databases">
        <title>Draft genome sequences of two oriental melons (Cucumis melo L. var makuwa).</title>
        <authorList>
            <person name="Kwon S.-Y."/>
        </authorList>
    </citation>
    <scope>NUCLEOTIDE SEQUENCE [LARGE SCALE GENOMIC DNA]</scope>
    <source>
        <strain evidence="6">cv. Chang Bougi</strain>
        <strain evidence="5">cv. SW 3</strain>
        <tissue evidence="4">Leaf</tissue>
    </source>
</reference>
<name>A0A5D3DQF2_CUCMM</name>
<dbReference type="Pfam" id="PF24626">
    <property type="entry name" value="SH3_Tf2-1"/>
    <property type="match status" value="1"/>
</dbReference>
<dbReference type="PANTHER" id="PTHR46148">
    <property type="entry name" value="CHROMO DOMAIN-CONTAINING PROTEIN"/>
    <property type="match status" value="1"/>
</dbReference>
<protein>
    <submittedName>
        <fullName evidence="4">Pol protein</fullName>
    </submittedName>
</protein>
<dbReference type="Proteomes" id="UP000321947">
    <property type="component" value="Unassembled WGS sequence"/>
</dbReference>
<evidence type="ECO:0000313" key="4">
    <source>
        <dbReference type="EMBL" id="TYK25715.1"/>
    </source>
</evidence>
<accession>A0A5D3DQF2</accession>
<evidence type="ECO:0000313" key="5">
    <source>
        <dbReference type="Proteomes" id="UP000321393"/>
    </source>
</evidence>
<proteinExistence type="predicted"/>
<gene>
    <name evidence="4" type="ORF">E5676_scaffold862G00030</name>
    <name evidence="3" type="ORF">E6C27_scaffold285G00590</name>
</gene>
<dbReference type="EMBL" id="SSTD01003772">
    <property type="protein sequence ID" value="TYK25715.1"/>
    <property type="molecule type" value="Genomic_DNA"/>
</dbReference>
<feature type="domain" description="Integrase zinc-binding" evidence="1">
    <location>
        <begin position="101"/>
        <end position="150"/>
    </location>
</feature>
<evidence type="ECO:0000313" key="6">
    <source>
        <dbReference type="Proteomes" id="UP000321947"/>
    </source>
</evidence>
<dbReference type="PANTHER" id="PTHR46148:SF60">
    <property type="entry name" value="CHROMO DOMAIN-CONTAINING PROTEIN"/>
    <property type="match status" value="1"/>
</dbReference>
<dbReference type="InterPro" id="IPR041588">
    <property type="entry name" value="Integrase_H2C2"/>
</dbReference>
<feature type="domain" description="Tf2-1-like SH3-like" evidence="2">
    <location>
        <begin position="160"/>
        <end position="209"/>
    </location>
</feature>
<evidence type="ECO:0000313" key="3">
    <source>
        <dbReference type="EMBL" id="KAA0035437.1"/>
    </source>
</evidence>
<dbReference type="Gene3D" id="1.10.340.70">
    <property type="match status" value="1"/>
</dbReference>
<dbReference type="Proteomes" id="UP000321393">
    <property type="component" value="Unassembled WGS sequence"/>
</dbReference>
<dbReference type="OrthoDB" id="1938712at2759"/>